<dbReference type="Proteomes" id="UP000663868">
    <property type="component" value="Unassembled WGS sequence"/>
</dbReference>
<dbReference type="EMBL" id="CAJOBB010000988">
    <property type="protein sequence ID" value="CAF3789694.1"/>
    <property type="molecule type" value="Genomic_DNA"/>
</dbReference>
<gene>
    <name evidence="1" type="ORF">BJG266_LOCUS8038</name>
    <name evidence="2" type="ORF">IZO911_LOCUS20700</name>
    <name evidence="4" type="ORF">KXQ929_LOCUS16380</name>
    <name evidence="3" type="ORF">QVE165_LOCUS25647</name>
</gene>
<reference evidence="3" key="1">
    <citation type="submission" date="2021-02" db="EMBL/GenBank/DDBJ databases">
        <authorList>
            <person name="Nowell W R."/>
        </authorList>
    </citation>
    <scope>NUCLEOTIDE SEQUENCE</scope>
</reference>
<proteinExistence type="predicted"/>
<dbReference type="Proteomes" id="UP000663877">
    <property type="component" value="Unassembled WGS sequence"/>
</dbReference>
<evidence type="ECO:0000313" key="4">
    <source>
        <dbReference type="EMBL" id="CAF3789694.1"/>
    </source>
</evidence>
<organism evidence="3 5">
    <name type="scientific">Adineta steineri</name>
    <dbReference type="NCBI Taxonomy" id="433720"/>
    <lineage>
        <taxon>Eukaryota</taxon>
        <taxon>Metazoa</taxon>
        <taxon>Spiralia</taxon>
        <taxon>Gnathifera</taxon>
        <taxon>Rotifera</taxon>
        <taxon>Eurotatoria</taxon>
        <taxon>Bdelloidea</taxon>
        <taxon>Adinetida</taxon>
        <taxon>Adinetidae</taxon>
        <taxon>Adineta</taxon>
    </lineage>
</organism>
<keyword evidence="5" id="KW-1185">Reference proteome</keyword>
<dbReference type="EMBL" id="CAJNOI010000025">
    <property type="protein sequence ID" value="CAF0854676.1"/>
    <property type="molecule type" value="Genomic_DNA"/>
</dbReference>
<dbReference type="Proteomes" id="UP000663860">
    <property type="component" value="Unassembled WGS sequence"/>
</dbReference>
<dbReference type="EMBL" id="CAJNOM010000187">
    <property type="protein sequence ID" value="CAF1198123.1"/>
    <property type="molecule type" value="Genomic_DNA"/>
</dbReference>
<dbReference type="OrthoDB" id="5984625at2759"/>
<dbReference type="AlphaFoldDB" id="A0A814W1V0"/>
<protein>
    <submittedName>
        <fullName evidence="3">Uncharacterized protein</fullName>
    </submittedName>
</protein>
<dbReference type="PANTHER" id="PTHR33769">
    <property type="entry name" value="TESTIS-EXPRESSED PROTEIN 26 ISOFORM X3"/>
    <property type="match status" value="1"/>
</dbReference>
<evidence type="ECO:0000313" key="5">
    <source>
        <dbReference type="Proteomes" id="UP000663832"/>
    </source>
</evidence>
<dbReference type="EMBL" id="CAJNOE010000217">
    <property type="protein sequence ID" value="CAF1057766.1"/>
    <property type="molecule type" value="Genomic_DNA"/>
</dbReference>
<evidence type="ECO:0000313" key="1">
    <source>
        <dbReference type="EMBL" id="CAF0854676.1"/>
    </source>
</evidence>
<dbReference type="PANTHER" id="PTHR33769:SF2">
    <property type="entry name" value="TESTIS-EXPRESSED PROTEIN 26"/>
    <property type="match status" value="1"/>
</dbReference>
<evidence type="ECO:0000313" key="2">
    <source>
        <dbReference type="EMBL" id="CAF1057766.1"/>
    </source>
</evidence>
<dbReference type="GO" id="GO:0005737">
    <property type="term" value="C:cytoplasm"/>
    <property type="evidence" value="ECO:0007669"/>
    <property type="project" value="TreeGrafter"/>
</dbReference>
<accession>A0A814W1V0</accession>
<sequence>MDACIRSRAKTSYHSKRNQAYETTYKREFSSKKPVVIVEGAPPEQRFLVGCPFNLADPVGETIYTMDFSRTNPVPKQQPYFQSTSTIERPDSKQLPCCPRRYETLNDPLEDEIKQALRNQLDSTYQVDYTGSCQGFQLPLAYNRPRAFWRNQVPHTFNSEYRNHFQNHPKTAMHFGGRFKFTSRVPADAIVPQTLPTWKKKPLHSIYSYEISQKTPSERYMRDFVDSFGDSMK</sequence>
<name>A0A814W1V0_9BILA</name>
<evidence type="ECO:0000313" key="3">
    <source>
        <dbReference type="EMBL" id="CAF1198123.1"/>
    </source>
</evidence>
<dbReference type="InterPro" id="IPR043460">
    <property type="entry name" value="MEDAG/TEX26"/>
</dbReference>
<comment type="caution">
    <text evidence="3">The sequence shown here is derived from an EMBL/GenBank/DDBJ whole genome shotgun (WGS) entry which is preliminary data.</text>
</comment>
<dbReference type="Proteomes" id="UP000663832">
    <property type="component" value="Unassembled WGS sequence"/>
</dbReference>